<dbReference type="KEGG" id="fln:FLA_2982"/>
<dbReference type="SUPFAM" id="SSF51735">
    <property type="entry name" value="NAD(P)-binding Rossmann-fold domains"/>
    <property type="match status" value="1"/>
</dbReference>
<dbReference type="OrthoDB" id="9786056at2"/>
<comment type="similarity">
    <text evidence="1 3">Belongs to the short-chain dehydrogenases/reductases (SDR) family.</text>
</comment>
<dbReference type="GO" id="GO:0016491">
    <property type="term" value="F:oxidoreductase activity"/>
    <property type="evidence" value="ECO:0007669"/>
    <property type="project" value="UniProtKB-KW"/>
</dbReference>
<dbReference type="PANTHER" id="PTHR43976">
    <property type="entry name" value="SHORT CHAIN DEHYDROGENASE"/>
    <property type="match status" value="1"/>
</dbReference>
<keyword evidence="2" id="KW-0560">Oxidoreductase</keyword>
<keyword evidence="5" id="KW-1185">Reference proteome</keyword>
<dbReference type="PRINTS" id="PR00081">
    <property type="entry name" value="GDHRDH"/>
</dbReference>
<evidence type="ECO:0000256" key="2">
    <source>
        <dbReference type="ARBA" id="ARBA00023002"/>
    </source>
</evidence>
<dbReference type="PRINTS" id="PR00080">
    <property type="entry name" value="SDRFAMILY"/>
</dbReference>
<dbReference type="InterPro" id="IPR002347">
    <property type="entry name" value="SDR_fam"/>
</dbReference>
<dbReference type="Proteomes" id="UP000186917">
    <property type="component" value="Unassembled WGS sequence"/>
</dbReference>
<evidence type="ECO:0000256" key="3">
    <source>
        <dbReference type="RuleBase" id="RU000363"/>
    </source>
</evidence>
<dbReference type="EMBL" id="FTOR01000002">
    <property type="protein sequence ID" value="SIS97176.1"/>
    <property type="molecule type" value="Genomic_DNA"/>
</dbReference>
<proteinExistence type="inferred from homology"/>
<dbReference type="Pfam" id="PF00106">
    <property type="entry name" value="adh_short"/>
    <property type="match status" value="1"/>
</dbReference>
<dbReference type="STRING" id="477680.SAMN05421788_102407"/>
<sequence length="271" mass="29107">MNKTILITGASTGIGKTTAQLFQAKGWNVIATMRKPEEATELATLPNVLVTKLDVLDIASIEAAVNKGITQFGKIDVLLNNAGYGAYGPLESFPREKIIRQFDTNVIGLLDVTKAVLPHFRSQQSGIVINISSIGGKMTFPFGTLYHGTKFAVEGISEALSYELGAFGAKVKIVEPGAIATDFAGRSFDLHNDENLPEYQPLMNKVLGAVNSMFENASPASVVAEVIYTAATDGTDQLRYRVGADAESLLDSRQQLDDTTFINGIKAQFGI</sequence>
<evidence type="ECO:0000256" key="1">
    <source>
        <dbReference type="ARBA" id="ARBA00006484"/>
    </source>
</evidence>
<dbReference type="PANTHER" id="PTHR43976:SF16">
    <property type="entry name" value="SHORT-CHAIN DEHYDROGENASE_REDUCTASE FAMILY PROTEIN"/>
    <property type="match status" value="1"/>
</dbReference>
<protein>
    <submittedName>
        <fullName evidence="4">NADP-dependent 3-hydroxy acid dehydrogenase YdfG</fullName>
    </submittedName>
</protein>
<evidence type="ECO:0000313" key="5">
    <source>
        <dbReference type="Proteomes" id="UP000186917"/>
    </source>
</evidence>
<dbReference type="Gene3D" id="3.40.50.720">
    <property type="entry name" value="NAD(P)-binding Rossmann-like Domain"/>
    <property type="match status" value="1"/>
</dbReference>
<reference evidence="5" key="1">
    <citation type="submission" date="2017-01" db="EMBL/GenBank/DDBJ databases">
        <authorList>
            <person name="Varghese N."/>
            <person name="Submissions S."/>
        </authorList>
    </citation>
    <scope>NUCLEOTIDE SEQUENCE [LARGE SCALE GENOMIC DNA]</scope>
    <source>
        <strain evidence="5">DSM 21054</strain>
    </source>
</reference>
<dbReference type="CDD" id="cd05374">
    <property type="entry name" value="17beta-HSD-like_SDR_c"/>
    <property type="match status" value="1"/>
</dbReference>
<accession>A0A173MH67</accession>
<gene>
    <name evidence="4" type="ORF">SAMN05421788_102407</name>
</gene>
<dbReference type="RefSeq" id="WP_076378134.1">
    <property type="nucleotide sequence ID" value="NZ_AP017422.1"/>
</dbReference>
<name>A0A173MH67_9BACT</name>
<dbReference type="InterPro" id="IPR036291">
    <property type="entry name" value="NAD(P)-bd_dom_sf"/>
</dbReference>
<organism evidence="4 5">
    <name type="scientific">Filimonas lacunae</name>
    <dbReference type="NCBI Taxonomy" id="477680"/>
    <lineage>
        <taxon>Bacteria</taxon>
        <taxon>Pseudomonadati</taxon>
        <taxon>Bacteroidota</taxon>
        <taxon>Chitinophagia</taxon>
        <taxon>Chitinophagales</taxon>
        <taxon>Chitinophagaceae</taxon>
        <taxon>Filimonas</taxon>
    </lineage>
</organism>
<dbReference type="InterPro" id="IPR051911">
    <property type="entry name" value="SDR_oxidoreductase"/>
</dbReference>
<evidence type="ECO:0000313" key="4">
    <source>
        <dbReference type="EMBL" id="SIS97176.1"/>
    </source>
</evidence>
<dbReference type="AlphaFoldDB" id="A0A173MH67"/>